<dbReference type="Proteomes" id="UP000249377">
    <property type="component" value="Unassembled WGS sequence"/>
</dbReference>
<dbReference type="AlphaFoldDB" id="A0A328U7L2"/>
<comment type="caution">
    <text evidence="1">The sequence shown here is derived from an EMBL/GenBank/DDBJ whole genome shotgun (WGS) entry which is preliminary data.</text>
</comment>
<accession>A0A328U7L2</accession>
<sequence>MKLHVKPAKYHNTPVEVDGIHFDSKAEAARYVQLKALRAAGRILWFTRQPSFLLLGNTRYRPDFMVCDSSGLVWVEDVKGVETKEFKIKKKDWEALYPGFELRVVK</sequence>
<evidence type="ECO:0000313" key="2">
    <source>
        <dbReference type="Proteomes" id="UP000249377"/>
    </source>
</evidence>
<protein>
    <recommendedName>
        <fullName evidence="3">DUF1064 domain-containing protein</fullName>
    </recommendedName>
</protein>
<proteinExistence type="predicted"/>
<dbReference type="Gene3D" id="3.40.91.30">
    <property type="match status" value="1"/>
</dbReference>
<keyword evidence="2" id="KW-1185">Reference proteome</keyword>
<gene>
    <name evidence="1" type="ORF">DPQ25_14135</name>
</gene>
<reference evidence="1 2" key="1">
    <citation type="submission" date="2018-06" db="EMBL/GenBank/DDBJ databases">
        <title>Noncontiguous genome sequence of Ruminococcaceae bacterium ASD2818.</title>
        <authorList>
            <person name="Chaplin A.V."/>
            <person name="Sokolova S.R."/>
            <person name="Kochetkova T.O."/>
            <person name="Goltsov A.Y."/>
            <person name="Trofimov D.Y."/>
            <person name="Efimov B.A."/>
        </authorList>
    </citation>
    <scope>NUCLEOTIDE SEQUENCE [LARGE SCALE GENOMIC DNA]</scope>
    <source>
        <strain evidence="1 2">ASD2818</strain>
    </source>
</reference>
<name>A0A328U7L2_9FIRM</name>
<dbReference type="InterPro" id="IPR009414">
    <property type="entry name" value="DUF1064"/>
</dbReference>
<organism evidence="1 2">
    <name type="scientific">Hydrogeniiclostridium mannosilyticum</name>
    <dbReference type="NCBI Taxonomy" id="2764322"/>
    <lineage>
        <taxon>Bacteria</taxon>
        <taxon>Bacillati</taxon>
        <taxon>Bacillota</taxon>
        <taxon>Clostridia</taxon>
        <taxon>Eubacteriales</taxon>
        <taxon>Acutalibacteraceae</taxon>
        <taxon>Hydrogeniiclostridium</taxon>
    </lineage>
</organism>
<dbReference type="Pfam" id="PF06356">
    <property type="entry name" value="DUF1064"/>
    <property type="match status" value="1"/>
</dbReference>
<evidence type="ECO:0008006" key="3">
    <source>
        <dbReference type="Google" id="ProtNLM"/>
    </source>
</evidence>
<evidence type="ECO:0000313" key="1">
    <source>
        <dbReference type="EMBL" id="RAQ21881.1"/>
    </source>
</evidence>
<dbReference type="RefSeq" id="WP_112333818.1">
    <property type="nucleotide sequence ID" value="NZ_JBKYJQ010000001.1"/>
</dbReference>
<dbReference type="EMBL" id="QLYR01000022">
    <property type="protein sequence ID" value="RAQ21881.1"/>
    <property type="molecule type" value="Genomic_DNA"/>
</dbReference>